<evidence type="ECO:0000256" key="2">
    <source>
        <dbReference type="ARBA" id="ARBA00022737"/>
    </source>
</evidence>
<dbReference type="InterPro" id="IPR050216">
    <property type="entry name" value="LRR_domain-containing"/>
</dbReference>
<evidence type="ECO:0000256" key="1">
    <source>
        <dbReference type="ARBA" id="ARBA00022614"/>
    </source>
</evidence>
<organism evidence="3 4">
    <name type="scientific">Hydra vulgaris</name>
    <name type="common">Hydra</name>
    <name type="synonym">Hydra attenuata</name>
    <dbReference type="NCBI Taxonomy" id="6087"/>
    <lineage>
        <taxon>Eukaryota</taxon>
        <taxon>Metazoa</taxon>
        <taxon>Cnidaria</taxon>
        <taxon>Hydrozoa</taxon>
        <taxon>Hydroidolina</taxon>
        <taxon>Anthoathecata</taxon>
        <taxon>Aplanulata</taxon>
        <taxon>Hydridae</taxon>
        <taxon>Hydra</taxon>
    </lineage>
</organism>
<sequence length="393" mass="46610">MESISDFGEQHLKVKEVFVKEFSKLILQPGVIKQEFGKSTQNKCFGEKYDNHNLTQFFVKWIIKEIEGCEKKRKSVNEINKVVLIVESEQDVLRVHAMSCDLKFFFYHESSVCCIKEKLLKKETVNKWGWPNRWFVDVRLFKETIKSCISCIWYLPQVERLEMVECGLEKNIYEKLSFVPYDIGYMKHLKVLNLQHNNFKRLPFALTMCEKLEELLIEYNSFTCLPEFILQLPCINKLYRFHNRFDFSEFNFIKEIPYSKLAFNCESLYLIALKSILRQVNNYDLKDFLQSFPVHLHHDALKLINGICSNCHKFILHEESYFMYIYAYQSFVNCSYVPVEVYTCSHVCAEVSLNQKKKNDPDHDTAVFIIPQSPSNFSCFNSKLRSIKRFICL</sequence>
<gene>
    <name evidence="4" type="primary">LOC100214715</name>
</gene>
<evidence type="ECO:0000313" key="4">
    <source>
        <dbReference type="RefSeq" id="XP_065660644.1"/>
    </source>
</evidence>
<evidence type="ECO:0000313" key="3">
    <source>
        <dbReference type="Proteomes" id="UP001652625"/>
    </source>
</evidence>
<keyword evidence="3" id="KW-1185">Reference proteome</keyword>
<dbReference type="Proteomes" id="UP001652625">
    <property type="component" value="Chromosome 09"/>
</dbReference>
<dbReference type="SUPFAM" id="SSF52058">
    <property type="entry name" value="L domain-like"/>
    <property type="match status" value="1"/>
</dbReference>
<proteinExistence type="predicted"/>
<dbReference type="RefSeq" id="XP_065660644.1">
    <property type="nucleotide sequence ID" value="XM_065804572.1"/>
</dbReference>
<dbReference type="PANTHER" id="PTHR48051:SF1">
    <property type="entry name" value="RAS SUPPRESSOR PROTEIN 1"/>
    <property type="match status" value="1"/>
</dbReference>
<accession>A0ABM4CG05</accession>
<dbReference type="PANTHER" id="PTHR48051">
    <property type="match status" value="1"/>
</dbReference>
<keyword evidence="2" id="KW-0677">Repeat</keyword>
<dbReference type="GeneID" id="100214715"/>
<protein>
    <submittedName>
        <fullName evidence="4">Uncharacterized protein LOC100214715 isoform X2</fullName>
    </submittedName>
</protein>
<reference evidence="4" key="1">
    <citation type="submission" date="2025-08" db="UniProtKB">
        <authorList>
            <consortium name="RefSeq"/>
        </authorList>
    </citation>
    <scope>IDENTIFICATION</scope>
</reference>
<keyword evidence="1" id="KW-0433">Leucine-rich repeat</keyword>
<name>A0ABM4CG05_HYDVU</name>
<dbReference type="Gene3D" id="3.80.10.10">
    <property type="entry name" value="Ribonuclease Inhibitor"/>
    <property type="match status" value="1"/>
</dbReference>
<dbReference type="InterPro" id="IPR032675">
    <property type="entry name" value="LRR_dom_sf"/>
</dbReference>